<sequence length="252" mass="28562">MNLFCLPYSGASASIYYQWQRELPHWLTVCPVELPGRGMRMDEPLQTNMAVLVEQLAEEMSQRIGNQPYAVFGHSLGAILAFELVRRLINIGATTPVTLFVSGTSAPTRRQRCVEQLSELTTTADVKSYLRKLGGMSEDVIDNEELMAMALPVICSDFELCKSYSYAPGLKRNLPCPLVVISGQDEDITSDELLAWQDEAGEYFYLSTFRGGHFFIHDSRDDVIRFVRNHLRPFWQKNNSKGIFTRSYTSLV</sequence>
<dbReference type="STRING" id="498211.CJA_1873"/>
<proteinExistence type="inferred from homology"/>
<dbReference type="eggNOG" id="COG3208">
    <property type="taxonomic scope" value="Bacteria"/>
</dbReference>
<keyword evidence="4" id="KW-1185">Reference proteome</keyword>
<dbReference type="PANTHER" id="PTHR11487:SF0">
    <property type="entry name" value="S-ACYL FATTY ACID SYNTHASE THIOESTERASE, MEDIUM CHAIN"/>
    <property type="match status" value="1"/>
</dbReference>
<dbReference type="Gene3D" id="3.40.50.1820">
    <property type="entry name" value="alpha/beta hydrolase"/>
    <property type="match status" value="1"/>
</dbReference>
<dbReference type="GO" id="GO:0008610">
    <property type="term" value="P:lipid biosynthetic process"/>
    <property type="evidence" value="ECO:0007669"/>
    <property type="project" value="TreeGrafter"/>
</dbReference>
<comment type="similarity">
    <text evidence="1">Belongs to the thioesterase family.</text>
</comment>
<dbReference type="Proteomes" id="UP000001036">
    <property type="component" value="Chromosome"/>
</dbReference>
<dbReference type="HOGENOM" id="CLU_070456_2_0_6"/>
<dbReference type="KEGG" id="cja:CJA_1873"/>
<dbReference type="InterPro" id="IPR029058">
    <property type="entry name" value="AB_hydrolase_fold"/>
</dbReference>
<name>B3PGM2_CELJU</name>
<dbReference type="AlphaFoldDB" id="B3PGM2"/>
<gene>
    <name evidence="3" type="ordered locus">CJA_1873</name>
</gene>
<dbReference type="InterPro" id="IPR001031">
    <property type="entry name" value="Thioesterase"/>
</dbReference>
<accession>B3PGM2</accession>
<feature type="domain" description="Thioesterase" evidence="2">
    <location>
        <begin position="2"/>
        <end position="229"/>
    </location>
</feature>
<dbReference type="EMBL" id="CP000934">
    <property type="protein sequence ID" value="ACE84290.1"/>
    <property type="molecule type" value="Genomic_DNA"/>
</dbReference>
<dbReference type="OrthoDB" id="8480037at2"/>
<organism evidence="3 4">
    <name type="scientific">Cellvibrio japonicus (strain Ueda107)</name>
    <name type="common">Pseudomonas fluorescens subsp. cellulosa</name>
    <dbReference type="NCBI Taxonomy" id="498211"/>
    <lineage>
        <taxon>Bacteria</taxon>
        <taxon>Pseudomonadati</taxon>
        <taxon>Pseudomonadota</taxon>
        <taxon>Gammaproteobacteria</taxon>
        <taxon>Cellvibrionales</taxon>
        <taxon>Cellvibrionaceae</taxon>
        <taxon>Cellvibrio</taxon>
    </lineage>
</organism>
<evidence type="ECO:0000259" key="2">
    <source>
        <dbReference type="Pfam" id="PF00975"/>
    </source>
</evidence>
<dbReference type="SUPFAM" id="SSF53474">
    <property type="entry name" value="alpha/beta-Hydrolases"/>
    <property type="match status" value="1"/>
</dbReference>
<dbReference type="RefSeq" id="WP_012487490.1">
    <property type="nucleotide sequence ID" value="NC_010995.1"/>
</dbReference>
<dbReference type="Pfam" id="PF00975">
    <property type="entry name" value="Thioesterase"/>
    <property type="match status" value="1"/>
</dbReference>
<dbReference type="InterPro" id="IPR012223">
    <property type="entry name" value="TEII"/>
</dbReference>
<reference evidence="3 4" key="1">
    <citation type="journal article" date="2008" name="J. Bacteriol.">
        <title>Insights into plant cell wall degradation from the genome sequence of the soil bacterium Cellvibrio japonicus.</title>
        <authorList>
            <person name="Deboy R.T."/>
            <person name="Mongodin E.F."/>
            <person name="Fouts D.E."/>
            <person name="Tailford L.E."/>
            <person name="Khouri H."/>
            <person name="Emerson J.B."/>
            <person name="Mohamoud Y."/>
            <person name="Watkins K."/>
            <person name="Henrissat B."/>
            <person name="Gilbert H.J."/>
            <person name="Nelson K.E."/>
        </authorList>
    </citation>
    <scope>NUCLEOTIDE SEQUENCE [LARGE SCALE GENOMIC DNA]</scope>
    <source>
        <strain evidence="3 4">Ueda107</strain>
    </source>
</reference>
<evidence type="ECO:0000313" key="4">
    <source>
        <dbReference type="Proteomes" id="UP000001036"/>
    </source>
</evidence>
<evidence type="ECO:0000256" key="1">
    <source>
        <dbReference type="ARBA" id="ARBA00007169"/>
    </source>
</evidence>
<evidence type="ECO:0000313" key="3">
    <source>
        <dbReference type="EMBL" id="ACE84290.1"/>
    </source>
</evidence>
<dbReference type="PANTHER" id="PTHR11487">
    <property type="entry name" value="THIOESTERASE"/>
    <property type="match status" value="1"/>
</dbReference>
<protein>
    <submittedName>
        <fullName evidence="3">Thioesterase</fullName>
    </submittedName>
</protein>